<proteinExistence type="predicted"/>
<evidence type="ECO:0000313" key="2">
    <source>
        <dbReference type="EMBL" id="URW79042.1"/>
    </source>
</evidence>
<keyword evidence="3" id="KW-1185">Reference proteome</keyword>
<evidence type="ECO:0000313" key="3">
    <source>
        <dbReference type="Proteomes" id="UP001056426"/>
    </source>
</evidence>
<dbReference type="KEGG" id="alkq:M9189_09265"/>
<reference evidence="2" key="2">
    <citation type="submission" date="2022-06" db="EMBL/GenBank/DDBJ databases">
        <title>Xiashengella guii gen. nov. sp. nov., a bacterium isolated form anaerobic digestion tank.</title>
        <authorList>
            <person name="Huang H."/>
        </authorList>
    </citation>
    <scope>NUCLEOTIDE SEQUENCE</scope>
    <source>
        <strain evidence="2">Ai-910</strain>
    </source>
</reference>
<organism evidence="2 3">
    <name type="scientific">Xiashengella succiniciproducens</name>
    <dbReference type="NCBI Taxonomy" id="2949635"/>
    <lineage>
        <taxon>Bacteria</taxon>
        <taxon>Pseudomonadati</taxon>
        <taxon>Bacteroidota</taxon>
        <taxon>Bacteroidia</taxon>
        <taxon>Marinilabiliales</taxon>
        <taxon>Marinilabiliaceae</taxon>
        <taxon>Xiashengella</taxon>
    </lineage>
</organism>
<name>A0A9J6ZME2_9BACT</name>
<protein>
    <submittedName>
        <fullName evidence="2">T9SS type A sorting domain-containing protein</fullName>
    </submittedName>
</protein>
<dbReference type="Proteomes" id="UP001056426">
    <property type="component" value="Chromosome"/>
</dbReference>
<feature type="region of interest" description="Disordered" evidence="1">
    <location>
        <begin position="28"/>
        <end position="50"/>
    </location>
</feature>
<accession>A0A9J6ZME2</accession>
<reference evidence="2" key="1">
    <citation type="submission" date="2022-05" db="EMBL/GenBank/DDBJ databases">
        <authorList>
            <person name="Sun X."/>
        </authorList>
    </citation>
    <scope>NUCLEOTIDE SEQUENCE</scope>
    <source>
        <strain evidence="2">Ai-910</strain>
    </source>
</reference>
<evidence type="ECO:0000256" key="1">
    <source>
        <dbReference type="SAM" id="MobiDB-lite"/>
    </source>
</evidence>
<dbReference type="InterPro" id="IPR026444">
    <property type="entry name" value="Secre_tail"/>
</dbReference>
<gene>
    <name evidence="2" type="ORF">M9189_09265</name>
</gene>
<dbReference type="NCBIfam" id="TIGR04183">
    <property type="entry name" value="Por_Secre_tail"/>
    <property type="match status" value="1"/>
</dbReference>
<dbReference type="EMBL" id="CP098400">
    <property type="protein sequence ID" value="URW79042.1"/>
    <property type="molecule type" value="Genomic_DNA"/>
</dbReference>
<feature type="compositionally biased region" description="Low complexity" evidence="1">
    <location>
        <begin position="28"/>
        <end position="39"/>
    </location>
</feature>
<dbReference type="AlphaFoldDB" id="A0A9J6ZME2"/>
<feature type="compositionally biased region" description="Polar residues" evidence="1">
    <location>
        <begin position="40"/>
        <end position="50"/>
    </location>
</feature>
<dbReference type="RefSeq" id="WP_250722619.1">
    <property type="nucleotide sequence ID" value="NZ_CP098400.1"/>
</dbReference>
<sequence>MSEIVNDLIISVSPVIGYQWRTTGVTSSWSTGTNWSGNTAPDQSSNVRIRPSTTNPEIVIGDDVIEVNDLTIKAGAILTLKPGARLTVNGTLTIEEAGGLVLENTAEVDGLASLLTHGEIFGEARISLEFPRDEWYYVSQPIKNAKSDIYGIWNADGTFNTNEGWVNVHRANRWCRIGGGVDIAQLEGLSIKYRVADANDEADHVVTYTGELNNDMVSRAFANRQYYLFGNPYPSALDWQNETGWTRTNIGETIYYRTRINGVMTFVTYNRFNDEGKRAPVIPEGSSEDDLSYIPPLQSVWIASLGDGFVSVDNNARSHVKDGDFLKSSSAGTKSGGAIRVSSVSDGGGDGAVLYFSEKAEDGLDRGDSEKMFNDAVSIPEIYTKVGNKALAINGLSLIEESVRTIPLSVRNRVEGEVTLKFDLSHYDAEHTPYFEDRQTGAFLSLHRSNSYTYSVKETGDNHDRFALHFYKVTTSVGEPQMDEQEAGNEISIKSVSGKVLVSVGMDMLQNGPGLVEVYSIDGRKVSEVPARSGRTLVMLSSQNGVYIVRAKFGNLVKSERVLVSGN</sequence>